<dbReference type="AlphaFoldDB" id="A0AAU9XGN6"/>
<feature type="domain" description="RING-type" evidence="8">
    <location>
        <begin position="17"/>
        <end position="56"/>
    </location>
</feature>
<keyword evidence="3 6" id="KW-0863">Zinc-finger</keyword>
<name>A0AAU9XGN6_9CNID</name>
<protein>
    <recommendedName>
        <fullName evidence="8">RING-type domain-containing protein</fullName>
    </recommendedName>
</protein>
<evidence type="ECO:0000259" key="8">
    <source>
        <dbReference type="PROSITE" id="PS50089"/>
    </source>
</evidence>
<gene>
    <name evidence="9" type="ORF">PMEA_00023537</name>
</gene>
<evidence type="ECO:0000256" key="5">
    <source>
        <dbReference type="ARBA" id="ARBA00023242"/>
    </source>
</evidence>
<evidence type="ECO:0000256" key="6">
    <source>
        <dbReference type="PROSITE-ProRule" id="PRU00175"/>
    </source>
</evidence>
<dbReference type="Gene3D" id="3.30.40.10">
    <property type="entry name" value="Zinc/RING finger domain, C3HC4 (zinc finger)"/>
    <property type="match status" value="1"/>
</dbReference>
<dbReference type="PROSITE" id="PS50089">
    <property type="entry name" value="ZF_RING_2"/>
    <property type="match status" value="1"/>
</dbReference>
<keyword evidence="5" id="KW-0539">Nucleus</keyword>
<keyword evidence="2" id="KW-0479">Metal-binding</keyword>
<organism evidence="9 10">
    <name type="scientific">Pocillopora meandrina</name>
    <dbReference type="NCBI Taxonomy" id="46732"/>
    <lineage>
        <taxon>Eukaryota</taxon>
        <taxon>Metazoa</taxon>
        <taxon>Cnidaria</taxon>
        <taxon>Anthozoa</taxon>
        <taxon>Hexacorallia</taxon>
        <taxon>Scleractinia</taxon>
        <taxon>Astrocoeniina</taxon>
        <taxon>Pocilloporidae</taxon>
        <taxon>Pocillopora</taxon>
    </lineage>
</organism>
<accession>A0AAU9XGN6</accession>
<dbReference type="Pfam" id="PF13923">
    <property type="entry name" value="zf-C3HC4_2"/>
    <property type="match status" value="1"/>
</dbReference>
<evidence type="ECO:0000313" key="9">
    <source>
        <dbReference type="EMBL" id="CAH3147659.1"/>
    </source>
</evidence>
<evidence type="ECO:0000256" key="2">
    <source>
        <dbReference type="ARBA" id="ARBA00022723"/>
    </source>
</evidence>
<dbReference type="InterPro" id="IPR017907">
    <property type="entry name" value="Znf_RING_CS"/>
</dbReference>
<evidence type="ECO:0000256" key="4">
    <source>
        <dbReference type="ARBA" id="ARBA00022833"/>
    </source>
</evidence>
<keyword evidence="4" id="KW-0862">Zinc</keyword>
<dbReference type="SUPFAM" id="SSF57850">
    <property type="entry name" value="RING/U-box"/>
    <property type="match status" value="1"/>
</dbReference>
<dbReference type="GO" id="GO:0000122">
    <property type="term" value="P:negative regulation of transcription by RNA polymerase II"/>
    <property type="evidence" value="ECO:0007669"/>
    <property type="project" value="TreeGrafter"/>
</dbReference>
<dbReference type="InterPro" id="IPR013083">
    <property type="entry name" value="Znf_RING/FYVE/PHD"/>
</dbReference>
<evidence type="ECO:0000313" key="10">
    <source>
        <dbReference type="Proteomes" id="UP001159428"/>
    </source>
</evidence>
<dbReference type="GO" id="GO:0035102">
    <property type="term" value="C:PRC1 complex"/>
    <property type="evidence" value="ECO:0007669"/>
    <property type="project" value="TreeGrafter"/>
</dbReference>
<dbReference type="InterPro" id="IPR001841">
    <property type="entry name" value="Znf_RING"/>
</dbReference>
<reference evidence="9 10" key="1">
    <citation type="submission" date="2022-05" db="EMBL/GenBank/DDBJ databases">
        <authorList>
            <consortium name="Genoscope - CEA"/>
            <person name="William W."/>
        </authorList>
    </citation>
    <scope>NUCLEOTIDE SEQUENCE [LARGE SCALE GENOMIC DNA]</scope>
</reference>
<dbReference type="Proteomes" id="UP001159428">
    <property type="component" value="Unassembled WGS sequence"/>
</dbReference>
<dbReference type="FunFam" id="3.30.40.10:FF:000122">
    <property type="entry name" value="polycomb group RING finger protein 1"/>
    <property type="match status" value="1"/>
</dbReference>
<dbReference type="GO" id="GO:0008270">
    <property type="term" value="F:zinc ion binding"/>
    <property type="evidence" value="ECO:0007669"/>
    <property type="project" value="UniProtKB-KW"/>
</dbReference>
<dbReference type="PROSITE" id="PS00518">
    <property type="entry name" value="ZF_RING_1"/>
    <property type="match status" value="1"/>
</dbReference>
<sequence>MSLLKMPLGELNPHLMCVLCSGYLVDATTIIECLHSFCRSCIVKYLQTSYHCPVCDVEVHKTKPLLHIRPDRPLQEIVNKLVPGLVYDEFSRRTKFEDKIEEENSTNEGETGVATTDCETKSKNNAEVKMEDPMFITLEYYRRQKIWNERQIFPTRYLRCPSAVTVNVLKKFLAMKFAIPNTHQAELVRSDELLDDSLTMKEVSQIYGLYSKSFLDLQYSFLDVCKEDTETKVKEPPRKKLRTCNEDGDETKASEHFVGAQTKQLIMDEKGKDSQQPFTRLEKDSPVQHSPEGVILPTFPETPPSFEVDPEEEETPVPV</sequence>
<dbReference type="InterPro" id="IPR032443">
    <property type="entry name" value="RAWUL"/>
</dbReference>
<dbReference type="Gene3D" id="3.10.20.90">
    <property type="entry name" value="Phosphatidylinositol 3-kinase Catalytic Subunit, Chain A, domain 1"/>
    <property type="match status" value="1"/>
</dbReference>
<evidence type="ECO:0000256" key="3">
    <source>
        <dbReference type="ARBA" id="ARBA00022771"/>
    </source>
</evidence>
<comment type="subcellular location">
    <subcellularLocation>
        <location evidence="1">Nucleus</location>
    </subcellularLocation>
</comment>
<feature type="region of interest" description="Disordered" evidence="7">
    <location>
        <begin position="262"/>
        <end position="319"/>
    </location>
</feature>
<proteinExistence type="predicted"/>
<dbReference type="PANTHER" id="PTHR10825:SF29">
    <property type="entry name" value="POLYCOMB GROUP RING FINGER PROTEIN 1"/>
    <property type="match status" value="1"/>
</dbReference>
<dbReference type="EMBL" id="CALNXJ010000043">
    <property type="protein sequence ID" value="CAH3147659.1"/>
    <property type="molecule type" value="Genomic_DNA"/>
</dbReference>
<keyword evidence="10" id="KW-1185">Reference proteome</keyword>
<feature type="compositionally biased region" description="Acidic residues" evidence="7">
    <location>
        <begin position="308"/>
        <end position="319"/>
    </location>
</feature>
<evidence type="ECO:0000256" key="1">
    <source>
        <dbReference type="ARBA" id="ARBA00004123"/>
    </source>
</evidence>
<dbReference type="Pfam" id="PF16207">
    <property type="entry name" value="RAWUL"/>
    <property type="match status" value="1"/>
</dbReference>
<evidence type="ECO:0000256" key="7">
    <source>
        <dbReference type="SAM" id="MobiDB-lite"/>
    </source>
</evidence>
<dbReference type="GO" id="GO:1990841">
    <property type="term" value="F:promoter-specific chromatin binding"/>
    <property type="evidence" value="ECO:0007669"/>
    <property type="project" value="TreeGrafter"/>
</dbReference>
<comment type="caution">
    <text evidence="9">The sequence shown here is derived from an EMBL/GenBank/DDBJ whole genome shotgun (WGS) entry which is preliminary data.</text>
</comment>
<dbReference type="SMART" id="SM00184">
    <property type="entry name" value="RING"/>
    <property type="match status" value="1"/>
</dbReference>
<dbReference type="PANTHER" id="PTHR10825">
    <property type="entry name" value="RING FINGER DOMAIN-CONTAINING, POLYCOMB GROUP COMPONENT"/>
    <property type="match status" value="1"/>
</dbReference>